<dbReference type="Proteomes" id="UP001302477">
    <property type="component" value="Chromosome"/>
</dbReference>
<organism evidence="1 2">
    <name type="scientific">Microbulbifer pacificus</name>
    <dbReference type="NCBI Taxonomy" id="407164"/>
    <lineage>
        <taxon>Bacteria</taxon>
        <taxon>Pseudomonadati</taxon>
        <taxon>Pseudomonadota</taxon>
        <taxon>Gammaproteobacteria</taxon>
        <taxon>Cellvibrionales</taxon>
        <taxon>Microbulbiferaceae</taxon>
        <taxon>Microbulbifer</taxon>
    </lineage>
</organism>
<reference evidence="1 2" key="1">
    <citation type="submission" date="2023-10" db="EMBL/GenBank/DDBJ databases">
        <title>Description of Microbulbifer bruguierae sp. nov., isolated from the sediments of mangrove plant Bruguiera sexangula and comparative genomic analyses of the genus Microbulbifer.</title>
        <authorList>
            <person name="Long M."/>
        </authorList>
    </citation>
    <scope>NUCLEOTIDE SEQUENCE [LARGE SCALE GENOMIC DNA]</scope>
    <source>
        <strain evidence="1 2">SPO729</strain>
    </source>
</reference>
<dbReference type="KEGG" id="mpaf:R5R33_07050"/>
<dbReference type="Pfam" id="PF06537">
    <property type="entry name" value="DHOR"/>
    <property type="match status" value="1"/>
</dbReference>
<dbReference type="EMBL" id="CP137555">
    <property type="protein sequence ID" value="WOX06883.1"/>
    <property type="molecule type" value="Genomic_DNA"/>
</dbReference>
<gene>
    <name evidence="1" type="ORF">R5R33_07050</name>
</gene>
<sequence length="81" mass="8662">MRLIPSLRGALLAPAISLISYSTFFSFSIDSQAQQNNLAAGARSIDEAIFWHGGEGQAASNAYQGLASSQKQDLLNFLNSL</sequence>
<evidence type="ECO:0000313" key="1">
    <source>
        <dbReference type="EMBL" id="WOX06883.1"/>
    </source>
</evidence>
<accession>A0AAU0N3N2</accession>
<dbReference type="AlphaFoldDB" id="A0AAU0N3N2"/>
<keyword evidence="2" id="KW-1185">Reference proteome</keyword>
<name>A0AAU0N3N2_9GAMM</name>
<protein>
    <submittedName>
        <fullName evidence="1">Di-heme oxidoredictase family protein</fullName>
    </submittedName>
</protein>
<dbReference type="InterPro" id="IPR010538">
    <property type="entry name" value="DHOR"/>
</dbReference>
<evidence type="ECO:0000313" key="2">
    <source>
        <dbReference type="Proteomes" id="UP001302477"/>
    </source>
</evidence>
<dbReference type="RefSeq" id="WP_318955318.1">
    <property type="nucleotide sequence ID" value="NZ_CP137555.1"/>
</dbReference>
<proteinExistence type="predicted"/>